<sequence length="209" mass="22146">MTARANILRKVDDALADVPAESWKEEIPRAYLRSAPPDIEEFLTHNRAYGTRVHRVTPDQLAATVAQVVAGHHARTLAAPGDAPKQWLAAIPMTTTVLPDTPGAPIEPLAAVDVSITGCAVAVAKTGGFAVNGGPTQGRRLLSLLPDRHIVVIMASQIVGTLAEALQHLTPDRPAAWIAGPSITADIELTRVDGAHGPRTLDMILVEDH</sequence>
<dbReference type="InterPro" id="IPR003741">
    <property type="entry name" value="LUD_dom"/>
</dbReference>
<dbReference type="Proteomes" id="UP001596083">
    <property type="component" value="Unassembled WGS sequence"/>
</dbReference>
<name>A0ABW0Z5V7_9ACTN</name>
<keyword evidence="3" id="KW-1185">Reference proteome</keyword>
<dbReference type="EMBL" id="JBHSPB010000011">
    <property type="protein sequence ID" value="MFC5722394.1"/>
    <property type="molecule type" value="Genomic_DNA"/>
</dbReference>
<protein>
    <submittedName>
        <fullName evidence="2">Lactate utilization protein C</fullName>
    </submittedName>
</protein>
<dbReference type="SUPFAM" id="SSF100950">
    <property type="entry name" value="NagB/RpiA/CoA transferase-like"/>
    <property type="match status" value="1"/>
</dbReference>
<evidence type="ECO:0000313" key="2">
    <source>
        <dbReference type="EMBL" id="MFC5722394.1"/>
    </source>
</evidence>
<feature type="domain" description="LUD" evidence="1">
    <location>
        <begin position="39"/>
        <end position="206"/>
    </location>
</feature>
<dbReference type="Pfam" id="PF02589">
    <property type="entry name" value="LUD_dom"/>
    <property type="match status" value="1"/>
</dbReference>
<dbReference type="RefSeq" id="WP_390317820.1">
    <property type="nucleotide sequence ID" value="NZ_JBHSPB010000011.1"/>
</dbReference>
<dbReference type="InterPro" id="IPR037171">
    <property type="entry name" value="NagB/RpiA_transferase-like"/>
</dbReference>
<dbReference type="PANTHER" id="PTHR43682:SF1">
    <property type="entry name" value="LACTATE UTILIZATION PROTEIN C"/>
    <property type="match status" value="1"/>
</dbReference>
<dbReference type="Gene3D" id="3.40.50.10420">
    <property type="entry name" value="NagB/RpiA/CoA transferase-like"/>
    <property type="match status" value="1"/>
</dbReference>
<reference evidence="3" key="1">
    <citation type="journal article" date="2019" name="Int. J. Syst. Evol. Microbiol.">
        <title>The Global Catalogue of Microorganisms (GCM) 10K type strain sequencing project: providing services to taxonomists for standard genome sequencing and annotation.</title>
        <authorList>
            <consortium name="The Broad Institute Genomics Platform"/>
            <consortium name="The Broad Institute Genome Sequencing Center for Infectious Disease"/>
            <person name="Wu L."/>
            <person name="Ma J."/>
        </authorList>
    </citation>
    <scope>NUCLEOTIDE SEQUENCE [LARGE SCALE GENOMIC DNA]</scope>
    <source>
        <strain evidence="3">CGMCC 4.7304</strain>
    </source>
</reference>
<evidence type="ECO:0000313" key="3">
    <source>
        <dbReference type="Proteomes" id="UP001596083"/>
    </source>
</evidence>
<evidence type="ECO:0000259" key="1">
    <source>
        <dbReference type="Pfam" id="PF02589"/>
    </source>
</evidence>
<dbReference type="PANTHER" id="PTHR43682">
    <property type="entry name" value="LACTATE UTILIZATION PROTEIN C"/>
    <property type="match status" value="1"/>
</dbReference>
<comment type="caution">
    <text evidence="2">The sequence shown here is derived from an EMBL/GenBank/DDBJ whole genome shotgun (WGS) entry which is preliminary data.</text>
</comment>
<organism evidence="2 3">
    <name type="scientific">Streptomyces gamaensis</name>
    <dbReference type="NCBI Taxonomy" id="1763542"/>
    <lineage>
        <taxon>Bacteria</taxon>
        <taxon>Bacillati</taxon>
        <taxon>Actinomycetota</taxon>
        <taxon>Actinomycetes</taxon>
        <taxon>Kitasatosporales</taxon>
        <taxon>Streptomycetaceae</taxon>
        <taxon>Streptomyces</taxon>
    </lineage>
</organism>
<proteinExistence type="predicted"/>
<dbReference type="InterPro" id="IPR024185">
    <property type="entry name" value="FTHF_cligase-like_sf"/>
</dbReference>
<gene>
    <name evidence="2" type="ORF">ACFP1Z_19695</name>
</gene>
<accession>A0ABW0Z5V7</accession>